<dbReference type="Proteomes" id="UP000238701">
    <property type="component" value="Unassembled WGS sequence"/>
</dbReference>
<gene>
    <name evidence="1" type="ORF">SBA1_480075</name>
</gene>
<dbReference type="AlphaFoldDB" id="A0A2U3KU70"/>
<sequence length="161" mass="17374">MLEIKAVAMEFPSDANIIVGQSHFIKTVEDLYEAMSTTAPQAKFGLAFNESSGACLTRAEGNEQSLRDCAVRNAQALAAGHTFVLVMQNAYPINVLHAIRNVPEVCSIFCATANPVQIIVAESEQGRGVLGVIDGSSPKGVEGQTDVAWRHDLLRKIGYKR</sequence>
<protein>
    <recommendedName>
        <fullName evidence="3">Adenosine specific kinase</fullName>
    </recommendedName>
</protein>
<organism evidence="1 2">
    <name type="scientific">Candidatus Sulfotelmatobacter kueseliae</name>
    <dbReference type="NCBI Taxonomy" id="2042962"/>
    <lineage>
        <taxon>Bacteria</taxon>
        <taxon>Pseudomonadati</taxon>
        <taxon>Acidobacteriota</taxon>
        <taxon>Terriglobia</taxon>
        <taxon>Terriglobales</taxon>
        <taxon>Candidatus Korobacteraceae</taxon>
        <taxon>Candidatus Sulfotelmatobacter</taxon>
    </lineage>
</organism>
<evidence type="ECO:0008006" key="3">
    <source>
        <dbReference type="Google" id="ProtNLM"/>
    </source>
</evidence>
<reference evidence="2" key="1">
    <citation type="submission" date="2018-02" db="EMBL/GenBank/DDBJ databases">
        <authorList>
            <person name="Hausmann B."/>
        </authorList>
    </citation>
    <scope>NUCLEOTIDE SEQUENCE [LARGE SCALE GENOMIC DNA]</scope>
    <source>
        <strain evidence="2">Peat soil MAG SbA1</strain>
    </source>
</reference>
<evidence type="ECO:0000313" key="1">
    <source>
        <dbReference type="EMBL" id="SPF43205.1"/>
    </source>
</evidence>
<dbReference type="Pfam" id="PF04008">
    <property type="entry name" value="Adenosine_kin"/>
    <property type="match status" value="1"/>
</dbReference>
<dbReference type="PANTHER" id="PTHR36155:SF1">
    <property type="entry name" value="BLL5354 PROTEIN"/>
    <property type="match status" value="1"/>
</dbReference>
<dbReference type="PANTHER" id="PTHR36155">
    <property type="entry name" value="BLL5354 PROTEIN"/>
    <property type="match status" value="1"/>
</dbReference>
<name>A0A2U3KU70_9BACT</name>
<dbReference type="EMBL" id="OMOD01000142">
    <property type="protein sequence ID" value="SPF43205.1"/>
    <property type="molecule type" value="Genomic_DNA"/>
</dbReference>
<dbReference type="InterPro" id="IPR036902">
    <property type="entry name" value="Ta1353-like_sf"/>
</dbReference>
<dbReference type="InterPro" id="IPR007153">
    <property type="entry name" value="Adenosine_kinase"/>
</dbReference>
<evidence type="ECO:0000313" key="2">
    <source>
        <dbReference type="Proteomes" id="UP000238701"/>
    </source>
</evidence>
<accession>A0A2U3KU70</accession>
<dbReference type="SUPFAM" id="SSF103165">
    <property type="entry name" value="Ta1353-like"/>
    <property type="match status" value="1"/>
</dbReference>
<proteinExistence type="predicted"/>
<dbReference type="Gene3D" id="3.40.1520.10">
    <property type="entry name" value="Ta1353-like"/>
    <property type="match status" value="1"/>
</dbReference>